<keyword evidence="1" id="KW-1133">Transmembrane helix</keyword>
<protein>
    <recommendedName>
        <fullName evidence="4">DDE-1 domain-containing protein</fullName>
    </recommendedName>
</protein>
<evidence type="ECO:0000313" key="3">
    <source>
        <dbReference type="Proteomes" id="UP000235371"/>
    </source>
</evidence>
<reference evidence="2 3" key="1">
    <citation type="submission" date="2016-04" db="EMBL/GenBank/DDBJ databases">
        <title>A degradative enzymes factory behind the ericoid mycorrhizal symbiosis.</title>
        <authorList>
            <consortium name="DOE Joint Genome Institute"/>
            <person name="Martino E."/>
            <person name="Morin E."/>
            <person name="Grelet G."/>
            <person name="Kuo A."/>
            <person name="Kohler A."/>
            <person name="Daghino S."/>
            <person name="Barry K."/>
            <person name="Choi C."/>
            <person name="Cichocki N."/>
            <person name="Clum A."/>
            <person name="Copeland A."/>
            <person name="Hainaut M."/>
            <person name="Haridas S."/>
            <person name="Labutti K."/>
            <person name="Lindquist E."/>
            <person name="Lipzen A."/>
            <person name="Khouja H.-R."/>
            <person name="Murat C."/>
            <person name="Ohm R."/>
            <person name="Olson A."/>
            <person name="Spatafora J."/>
            <person name="Veneault-Fourrey C."/>
            <person name="Henrissat B."/>
            <person name="Grigoriev I."/>
            <person name="Martin F."/>
            <person name="Perotto S."/>
        </authorList>
    </citation>
    <scope>NUCLEOTIDE SEQUENCE [LARGE SCALE GENOMIC DNA]</scope>
    <source>
        <strain evidence="2 3">E</strain>
    </source>
</reference>
<keyword evidence="3" id="KW-1185">Reference proteome</keyword>
<feature type="transmembrane region" description="Helical" evidence="1">
    <location>
        <begin position="39"/>
        <end position="57"/>
    </location>
</feature>
<organism evidence="2 3">
    <name type="scientific">Hyaloscypha bicolor E</name>
    <dbReference type="NCBI Taxonomy" id="1095630"/>
    <lineage>
        <taxon>Eukaryota</taxon>
        <taxon>Fungi</taxon>
        <taxon>Dikarya</taxon>
        <taxon>Ascomycota</taxon>
        <taxon>Pezizomycotina</taxon>
        <taxon>Leotiomycetes</taxon>
        <taxon>Helotiales</taxon>
        <taxon>Hyaloscyphaceae</taxon>
        <taxon>Hyaloscypha</taxon>
        <taxon>Hyaloscypha bicolor</taxon>
    </lineage>
</organism>
<evidence type="ECO:0000313" key="2">
    <source>
        <dbReference type="EMBL" id="PMD54617.1"/>
    </source>
</evidence>
<proteinExistence type="predicted"/>
<dbReference type="InParanoid" id="A0A2J6SV13"/>
<evidence type="ECO:0000256" key="1">
    <source>
        <dbReference type="SAM" id="Phobius"/>
    </source>
</evidence>
<keyword evidence="1" id="KW-0472">Membrane</keyword>
<dbReference type="Proteomes" id="UP000235371">
    <property type="component" value="Unassembled WGS sequence"/>
</dbReference>
<name>A0A2J6SV13_9HELO</name>
<evidence type="ECO:0008006" key="4">
    <source>
        <dbReference type="Google" id="ProtNLM"/>
    </source>
</evidence>
<sequence length="126" mass="14302">MPSGEEVVVPIGIKKIYTGIPENRMSLTIIKYISADGKAIPPVVIIPGIIIMVSWFYKNITGHEVIIVSPTGYTNEGIYMVWLDHFIKHNNCGPNKKWHILLINKATYYQADDFILKATFNKIRIV</sequence>
<gene>
    <name evidence="2" type="ORF">K444DRAFT_697625</name>
</gene>
<accession>A0A2J6SV13</accession>
<dbReference type="EMBL" id="KZ613859">
    <property type="protein sequence ID" value="PMD54617.1"/>
    <property type="molecule type" value="Genomic_DNA"/>
</dbReference>
<dbReference type="AlphaFoldDB" id="A0A2J6SV13"/>
<dbReference type="RefSeq" id="XP_024731521.1">
    <property type="nucleotide sequence ID" value="XM_024887936.1"/>
</dbReference>
<dbReference type="GeneID" id="36596012"/>
<keyword evidence="1" id="KW-0812">Transmembrane</keyword>